<evidence type="ECO:0000256" key="10">
    <source>
        <dbReference type="ARBA" id="ARBA00023242"/>
    </source>
</evidence>
<dbReference type="GO" id="GO:0005737">
    <property type="term" value="C:cytoplasm"/>
    <property type="evidence" value="ECO:0007669"/>
    <property type="project" value="UniProtKB-SubCell"/>
</dbReference>
<evidence type="ECO:0000256" key="14">
    <source>
        <dbReference type="ARBA" id="ARBA00042401"/>
    </source>
</evidence>
<evidence type="ECO:0000256" key="8">
    <source>
        <dbReference type="ARBA" id="ARBA00022786"/>
    </source>
</evidence>
<evidence type="ECO:0000256" key="5">
    <source>
        <dbReference type="ARBA" id="ARBA00022679"/>
    </source>
</evidence>
<dbReference type="PANTHER" id="PTHR46116">
    <property type="entry name" value="(E3-INDEPENDENT) E2 UBIQUITIN-CONJUGATING ENZYME"/>
    <property type="match status" value="1"/>
</dbReference>
<dbReference type="Gene3D" id="3.10.110.10">
    <property type="entry name" value="Ubiquitin Conjugating Enzyme"/>
    <property type="match status" value="1"/>
</dbReference>
<evidence type="ECO:0000256" key="3">
    <source>
        <dbReference type="ARBA" id="ARBA00012486"/>
    </source>
</evidence>
<feature type="domain" description="UBC core" evidence="16">
    <location>
        <begin position="118"/>
        <end position="272"/>
    </location>
</feature>
<evidence type="ECO:0000256" key="1">
    <source>
        <dbReference type="ARBA" id="ARBA00004123"/>
    </source>
</evidence>
<dbReference type="InterPro" id="IPR016135">
    <property type="entry name" value="UBQ-conjugating_enzyme/RWD"/>
</dbReference>
<name>A0A9J6DBW3_RHIMP</name>
<keyword evidence="4" id="KW-0963">Cytoplasm</keyword>
<evidence type="ECO:0000256" key="12">
    <source>
        <dbReference type="ARBA" id="ARBA00041798"/>
    </source>
</evidence>
<protein>
    <recommendedName>
        <fullName evidence="11">Ubiquitin-conjugating enzyme E2 Z</fullName>
        <ecNumber evidence="3">2.3.2.23</ecNumber>
    </recommendedName>
    <alternativeName>
        <fullName evidence="12">E2 ubiquitin-conjugating enzyme Z</fullName>
    </alternativeName>
    <alternativeName>
        <fullName evidence="14">Ubiquitin carrier protein Z</fullName>
    </alternativeName>
    <alternativeName>
        <fullName evidence="13">Ubiquitin-protein ligase Z</fullName>
    </alternativeName>
</protein>
<feature type="compositionally biased region" description="Acidic residues" evidence="15">
    <location>
        <begin position="21"/>
        <end position="35"/>
    </location>
</feature>
<evidence type="ECO:0000256" key="7">
    <source>
        <dbReference type="ARBA" id="ARBA00022741"/>
    </source>
</evidence>
<dbReference type="GO" id="GO:0005634">
    <property type="term" value="C:nucleus"/>
    <property type="evidence" value="ECO:0007669"/>
    <property type="project" value="UniProtKB-SubCell"/>
</dbReference>
<dbReference type="EC" id="2.3.2.23" evidence="3"/>
<keyword evidence="18" id="KW-1185">Reference proteome</keyword>
<dbReference type="EMBL" id="JABSTU010000010">
    <property type="protein sequence ID" value="KAH8019491.1"/>
    <property type="molecule type" value="Genomic_DNA"/>
</dbReference>
<reference evidence="17" key="1">
    <citation type="journal article" date="2020" name="Cell">
        <title>Large-Scale Comparative Analyses of Tick Genomes Elucidate Their Genetic Diversity and Vector Capacities.</title>
        <authorList>
            <consortium name="Tick Genome and Microbiome Consortium (TIGMIC)"/>
            <person name="Jia N."/>
            <person name="Wang J."/>
            <person name="Shi W."/>
            <person name="Du L."/>
            <person name="Sun Y."/>
            <person name="Zhan W."/>
            <person name="Jiang J.F."/>
            <person name="Wang Q."/>
            <person name="Zhang B."/>
            <person name="Ji P."/>
            <person name="Bell-Sakyi L."/>
            <person name="Cui X.M."/>
            <person name="Yuan T.T."/>
            <person name="Jiang B.G."/>
            <person name="Yang W.F."/>
            <person name="Lam T.T."/>
            <person name="Chang Q.C."/>
            <person name="Ding S.J."/>
            <person name="Wang X.J."/>
            <person name="Zhu J.G."/>
            <person name="Ruan X.D."/>
            <person name="Zhao L."/>
            <person name="Wei J.T."/>
            <person name="Ye R.Z."/>
            <person name="Que T.C."/>
            <person name="Du C.H."/>
            <person name="Zhou Y.H."/>
            <person name="Cheng J.X."/>
            <person name="Dai P.F."/>
            <person name="Guo W.B."/>
            <person name="Han X.H."/>
            <person name="Huang E.J."/>
            <person name="Li L.F."/>
            <person name="Wei W."/>
            <person name="Gao Y.C."/>
            <person name="Liu J.Z."/>
            <person name="Shao H.Z."/>
            <person name="Wang X."/>
            <person name="Wang C.C."/>
            <person name="Yang T.C."/>
            <person name="Huo Q.B."/>
            <person name="Li W."/>
            <person name="Chen H.Y."/>
            <person name="Chen S.E."/>
            <person name="Zhou L.G."/>
            <person name="Ni X.B."/>
            <person name="Tian J.H."/>
            <person name="Sheng Y."/>
            <person name="Liu T."/>
            <person name="Pan Y.S."/>
            <person name="Xia L.Y."/>
            <person name="Li J."/>
            <person name="Zhao F."/>
            <person name="Cao W.C."/>
        </authorList>
    </citation>
    <scope>NUCLEOTIDE SEQUENCE</scope>
    <source>
        <strain evidence="17">Rmic-2018</strain>
    </source>
</reference>
<keyword evidence="6" id="KW-0053">Apoptosis</keyword>
<evidence type="ECO:0000256" key="15">
    <source>
        <dbReference type="SAM" id="MobiDB-lite"/>
    </source>
</evidence>
<feature type="region of interest" description="Disordered" evidence="15">
    <location>
        <begin position="1"/>
        <end position="35"/>
    </location>
</feature>
<evidence type="ECO:0000256" key="9">
    <source>
        <dbReference type="ARBA" id="ARBA00022840"/>
    </source>
</evidence>
<dbReference type="GO" id="GO:0004869">
    <property type="term" value="F:cysteine-type endopeptidase inhibitor activity"/>
    <property type="evidence" value="ECO:0007669"/>
    <property type="project" value="TreeGrafter"/>
</dbReference>
<keyword evidence="7" id="KW-0547">Nucleotide-binding</keyword>
<keyword evidence="9" id="KW-0067">ATP-binding</keyword>
<sequence>MAMPPEQAPDTVASTSTATGETDDETDDETIDETDNELLSAYVDVSSDYESDNDETDNASVAAMKFAKSTTAFHAKSTDIATANAHFSALKLYAALESSSKTNPWQPNVSEYEETTPMCRMRVKRDITDLLTDPPPGVHVVPAEHNITVMDALVLGPNDTPYEGGFFHFVIQCPPDYPINPPRVRFMTTDYGGVRFNPNLYECGKVCLSILGTWTGPAWSPAQSIASVLISIQSLLSENPYHNEPDHETEWRPGDSKRYNLIVQHETIRVAVCDAIEACLNGCSICPPPLRDVMLKTFPDYYDKYEAVVVSNEDLTGRSMEDPFGTRRGQFQYKTLLKRLRALKGRVQDWLKATRERSE</sequence>
<evidence type="ECO:0000256" key="13">
    <source>
        <dbReference type="ARBA" id="ARBA00042316"/>
    </source>
</evidence>
<keyword evidence="8" id="KW-0833">Ubl conjugation pathway</keyword>
<dbReference type="Proteomes" id="UP000821866">
    <property type="component" value="Chromosome 8"/>
</dbReference>
<reference evidence="17" key="2">
    <citation type="submission" date="2021-09" db="EMBL/GenBank/DDBJ databases">
        <authorList>
            <person name="Jia N."/>
            <person name="Wang J."/>
            <person name="Shi W."/>
            <person name="Du L."/>
            <person name="Sun Y."/>
            <person name="Zhan W."/>
            <person name="Jiang J."/>
            <person name="Wang Q."/>
            <person name="Zhang B."/>
            <person name="Ji P."/>
            <person name="Sakyi L.B."/>
            <person name="Cui X."/>
            <person name="Yuan T."/>
            <person name="Jiang B."/>
            <person name="Yang W."/>
            <person name="Lam T.T.-Y."/>
            <person name="Chang Q."/>
            <person name="Ding S."/>
            <person name="Wang X."/>
            <person name="Zhu J."/>
            <person name="Ruan X."/>
            <person name="Zhao L."/>
            <person name="Wei J."/>
            <person name="Que T."/>
            <person name="Du C."/>
            <person name="Cheng J."/>
            <person name="Dai P."/>
            <person name="Han X."/>
            <person name="Huang E."/>
            <person name="Gao Y."/>
            <person name="Liu J."/>
            <person name="Shao H."/>
            <person name="Ye R."/>
            <person name="Li L."/>
            <person name="Wei W."/>
            <person name="Wang X."/>
            <person name="Wang C."/>
            <person name="Huo Q."/>
            <person name="Li W."/>
            <person name="Guo W."/>
            <person name="Chen H."/>
            <person name="Chen S."/>
            <person name="Zhou L."/>
            <person name="Zhou L."/>
            <person name="Ni X."/>
            <person name="Tian J."/>
            <person name="Zhou Y."/>
            <person name="Sheng Y."/>
            <person name="Liu T."/>
            <person name="Pan Y."/>
            <person name="Xia L."/>
            <person name="Li J."/>
            <person name="Zhao F."/>
            <person name="Cao W."/>
        </authorList>
    </citation>
    <scope>NUCLEOTIDE SEQUENCE</scope>
    <source>
        <strain evidence="17">Rmic-2018</strain>
        <tissue evidence="17">Larvae</tissue>
    </source>
</reference>
<dbReference type="SUPFAM" id="SSF54495">
    <property type="entry name" value="UBC-like"/>
    <property type="match status" value="1"/>
</dbReference>
<accession>A0A9J6DBW3</accession>
<dbReference type="Pfam" id="PF00179">
    <property type="entry name" value="UQ_con"/>
    <property type="match status" value="1"/>
</dbReference>
<dbReference type="GO" id="GO:0005524">
    <property type="term" value="F:ATP binding"/>
    <property type="evidence" value="ECO:0007669"/>
    <property type="project" value="UniProtKB-KW"/>
</dbReference>
<dbReference type="VEuPathDB" id="VectorBase:LOC119175548"/>
<comment type="subcellular location">
    <subcellularLocation>
        <location evidence="2">Cytoplasm</location>
    </subcellularLocation>
    <subcellularLocation>
        <location evidence="1">Nucleus</location>
    </subcellularLocation>
</comment>
<dbReference type="GO" id="GO:0061631">
    <property type="term" value="F:ubiquitin conjugating enzyme activity"/>
    <property type="evidence" value="ECO:0007669"/>
    <property type="project" value="UniProtKB-EC"/>
</dbReference>
<dbReference type="AlphaFoldDB" id="A0A9J6DBW3"/>
<keyword evidence="10" id="KW-0539">Nucleus</keyword>
<comment type="caution">
    <text evidence="17">The sequence shown here is derived from an EMBL/GenBank/DDBJ whole genome shotgun (WGS) entry which is preliminary data.</text>
</comment>
<dbReference type="SMART" id="SM00212">
    <property type="entry name" value="UBCc"/>
    <property type="match status" value="1"/>
</dbReference>
<evidence type="ECO:0000256" key="2">
    <source>
        <dbReference type="ARBA" id="ARBA00004496"/>
    </source>
</evidence>
<dbReference type="GO" id="GO:0043066">
    <property type="term" value="P:negative regulation of apoptotic process"/>
    <property type="evidence" value="ECO:0007669"/>
    <property type="project" value="TreeGrafter"/>
</dbReference>
<evidence type="ECO:0000313" key="18">
    <source>
        <dbReference type="Proteomes" id="UP000821866"/>
    </source>
</evidence>
<dbReference type="GO" id="GO:0006915">
    <property type="term" value="P:apoptotic process"/>
    <property type="evidence" value="ECO:0007669"/>
    <property type="project" value="UniProtKB-KW"/>
</dbReference>
<dbReference type="PROSITE" id="PS50127">
    <property type="entry name" value="UBC_2"/>
    <property type="match status" value="1"/>
</dbReference>
<dbReference type="InterPro" id="IPR000608">
    <property type="entry name" value="UBC"/>
</dbReference>
<evidence type="ECO:0000256" key="11">
    <source>
        <dbReference type="ARBA" id="ARBA00039894"/>
    </source>
</evidence>
<evidence type="ECO:0000256" key="4">
    <source>
        <dbReference type="ARBA" id="ARBA00022490"/>
    </source>
</evidence>
<evidence type="ECO:0000259" key="16">
    <source>
        <dbReference type="PROSITE" id="PS50127"/>
    </source>
</evidence>
<evidence type="ECO:0000256" key="6">
    <source>
        <dbReference type="ARBA" id="ARBA00022703"/>
    </source>
</evidence>
<evidence type="ECO:0000313" key="17">
    <source>
        <dbReference type="EMBL" id="KAH8019491.1"/>
    </source>
</evidence>
<dbReference type="PANTHER" id="PTHR46116:SF26">
    <property type="entry name" value="UBIQUITIN-CONJUGATING ENZYME E2 Z"/>
    <property type="match status" value="1"/>
</dbReference>
<gene>
    <name evidence="17" type="ORF">HPB51_019830</name>
</gene>
<organism evidence="17 18">
    <name type="scientific">Rhipicephalus microplus</name>
    <name type="common">Cattle tick</name>
    <name type="synonym">Boophilus microplus</name>
    <dbReference type="NCBI Taxonomy" id="6941"/>
    <lineage>
        <taxon>Eukaryota</taxon>
        <taxon>Metazoa</taxon>
        <taxon>Ecdysozoa</taxon>
        <taxon>Arthropoda</taxon>
        <taxon>Chelicerata</taxon>
        <taxon>Arachnida</taxon>
        <taxon>Acari</taxon>
        <taxon>Parasitiformes</taxon>
        <taxon>Ixodida</taxon>
        <taxon>Ixodoidea</taxon>
        <taxon>Ixodidae</taxon>
        <taxon>Rhipicephalinae</taxon>
        <taxon>Rhipicephalus</taxon>
        <taxon>Boophilus</taxon>
    </lineage>
</organism>
<proteinExistence type="predicted"/>
<dbReference type="CDD" id="cd23809">
    <property type="entry name" value="UBCc_UBE2Z"/>
    <property type="match status" value="1"/>
</dbReference>
<keyword evidence="5" id="KW-0808">Transferase</keyword>